<feature type="coiled-coil region" evidence="1">
    <location>
        <begin position="45"/>
        <end position="72"/>
    </location>
</feature>
<sequence length="934" mass="106767">MKIKKVCGYREKNGQSLFLVVWADKKTTWEYASNIHCAALVQRFYAKLVENLSDAEERQKEAEAKLEEKDIISRLRVLKRSKTEPSAPQIVRSVCEGGSRESVRAQEKSTAAERPAIDAKEEFRNKVFVQGLHFRRPSSAGMQRYFDTDGRAGTPGTVCAVDRHALFTYHFIPRHGNAIHASEREGPGAQQSGTRQISISLKGVVWAKCGVRTLLQSFACNPQGFVCERLEACSAFYSMFFTLRQRSKRCFMNVHELDVVSLGDGLGRLYLFLSERKYVMVDSKAPEYTDFIVFNARQLLGCEISSKLVLVQIRKLDFMNESMAYNRRLEHHGSQHLMRKGTAAYYLFAEGFSIFNLYSLGLKSIFSFGMYTDSRNRLSRELRKNLAWCGGAETSLKEDSMDYVFVDRQYVQYLHVMPGIGTKVEGPCVFYSYGFDESMLGCSVDTRKILCNGGVFTFTKKILEAPDFPGLVDIFKLAKKDRGKWMLRIPSLLLDGFKARLSEVKNTLNYAGMLEMYNQLKNSVEDIRCRSIGSYMCMLRQKYFAHKRFFYIVNDSCCGEDIKTPEERPFVWWRVYLLPSCRHIRELFRVLCAPENKMKDKIAECCRRAGKTAPAVYGCVLSGYSVLDHVLFFSVLAHLCIAYGSQQWLSFLLFFAAFYDCRQSLLMYERFYISVSLAHVESCMENSKVFYVTHALLLERKEHTLDSVLCLIQTQLLFECNIANEIARLALEIRYNFPDFAHILLQVLVCAIVQAAMLKCQHVNTKRKVFHFTMFFIFLQRSALEIQLGHVAMLLFVLLQDNRRLARLYQPFLSHRDCGGRVYSHILLLGSVLYSAISLETDREYHLVLATVCFLDSFASIAGKCAGSNKKSLTGLLGGFFAGNAVYFLIYRSFAEWRYFAAASLVEYFSACNDNIVLPLFSTIFLKRVCGALA</sequence>
<feature type="transmembrane region" description="Helical" evidence="2">
    <location>
        <begin position="875"/>
        <end position="894"/>
    </location>
</feature>
<dbReference type="EMBL" id="JARGDH010000006">
    <property type="protein sequence ID" value="KAL0265654.1"/>
    <property type="molecule type" value="Genomic_DNA"/>
</dbReference>
<comment type="caution">
    <text evidence="3">The sequence shown here is derived from an EMBL/GenBank/DDBJ whole genome shotgun (WGS) entry which is preliminary data.</text>
</comment>
<gene>
    <name evidence="3" type="ORF">PYX00_011368</name>
</gene>
<accession>A0AAW2H7C0</accession>
<proteinExistence type="predicted"/>
<evidence type="ECO:0000256" key="1">
    <source>
        <dbReference type="SAM" id="Coils"/>
    </source>
</evidence>
<keyword evidence="2" id="KW-0472">Membrane</keyword>
<evidence type="ECO:0000313" key="3">
    <source>
        <dbReference type="EMBL" id="KAL0265654.1"/>
    </source>
</evidence>
<dbReference type="InterPro" id="IPR016197">
    <property type="entry name" value="Chromo-like_dom_sf"/>
</dbReference>
<dbReference type="Gene3D" id="2.40.50.40">
    <property type="match status" value="1"/>
</dbReference>
<dbReference type="AlphaFoldDB" id="A0AAW2H7C0"/>
<keyword evidence="2" id="KW-0812">Transmembrane</keyword>
<dbReference type="SUPFAM" id="SSF54160">
    <property type="entry name" value="Chromo domain-like"/>
    <property type="match status" value="1"/>
</dbReference>
<name>A0AAW2H7C0_9NEOP</name>
<dbReference type="GO" id="GO:0005694">
    <property type="term" value="C:chromosome"/>
    <property type="evidence" value="ECO:0007669"/>
    <property type="project" value="UniProtKB-ARBA"/>
</dbReference>
<protein>
    <submittedName>
        <fullName evidence="3">Uncharacterized protein</fullName>
    </submittedName>
</protein>
<keyword evidence="1" id="KW-0175">Coiled coil</keyword>
<feature type="transmembrane region" description="Helical" evidence="2">
    <location>
        <begin position="778"/>
        <end position="799"/>
    </location>
</feature>
<organism evidence="3">
    <name type="scientific">Menopon gallinae</name>
    <name type="common">poultry shaft louse</name>
    <dbReference type="NCBI Taxonomy" id="328185"/>
    <lineage>
        <taxon>Eukaryota</taxon>
        <taxon>Metazoa</taxon>
        <taxon>Ecdysozoa</taxon>
        <taxon>Arthropoda</taxon>
        <taxon>Hexapoda</taxon>
        <taxon>Insecta</taxon>
        <taxon>Pterygota</taxon>
        <taxon>Neoptera</taxon>
        <taxon>Paraneoptera</taxon>
        <taxon>Psocodea</taxon>
        <taxon>Troctomorpha</taxon>
        <taxon>Phthiraptera</taxon>
        <taxon>Amblycera</taxon>
        <taxon>Menoponidae</taxon>
        <taxon>Menopon</taxon>
    </lineage>
</organism>
<evidence type="ECO:0000256" key="2">
    <source>
        <dbReference type="SAM" id="Phobius"/>
    </source>
</evidence>
<reference evidence="3" key="1">
    <citation type="journal article" date="2024" name="Gigascience">
        <title>Chromosome-level genome of the poultry shaft louse Menopon gallinae provides insight into the host-switching and adaptive evolution of parasitic lice.</title>
        <authorList>
            <person name="Xu Y."/>
            <person name="Ma L."/>
            <person name="Liu S."/>
            <person name="Liang Y."/>
            <person name="Liu Q."/>
            <person name="He Z."/>
            <person name="Tian L."/>
            <person name="Duan Y."/>
            <person name="Cai W."/>
            <person name="Li H."/>
            <person name="Song F."/>
        </authorList>
    </citation>
    <scope>NUCLEOTIDE SEQUENCE</scope>
    <source>
        <strain evidence="3">Cailab_2023a</strain>
    </source>
</reference>
<keyword evidence="2" id="KW-1133">Transmembrane helix</keyword>